<keyword evidence="6" id="KW-1185">Reference proteome</keyword>
<keyword evidence="1" id="KW-0597">Phosphoprotein</keyword>
<proteinExistence type="predicted"/>
<evidence type="ECO:0000256" key="3">
    <source>
        <dbReference type="ARBA" id="ARBA00022777"/>
    </source>
</evidence>
<accession>A0ABW4ZUU4</accession>
<dbReference type="Gene3D" id="1.10.287.130">
    <property type="match status" value="1"/>
</dbReference>
<dbReference type="EMBL" id="JBHUIO010000002">
    <property type="protein sequence ID" value="MFD2168980.1"/>
    <property type="molecule type" value="Genomic_DNA"/>
</dbReference>
<dbReference type="Proteomes" id="UP001597343">
    <property type="component" value="Unassembled WGS sequence"/>
</dbReference>
<protein>
    <submittedName>
        <fullName evidence="5">Spo0B domain-containing protein</fullName>
    </submittedName>
</protein>
<reference evidence="6" key="1">
    <citation type="journal article" date="2019" name="Int. J. Syst. Evol. Microbiol.">
        <title>The Global Catalogue of Microorganisms (GCM) 10K type strain sequencing project: providing services to taxonomists for standard genome sequencing and annotation.</title>
        <authorList>
            <consortium name="The Broad Institute Genomics Platform"/>
            <consortium name="The Broad Institute Genome Sequencing Center for Infectious Disease"/>
            <person name="Wu L."/>
            <person name="Ma J."/>
        </authorList>
    </citation>
    <scope>NUCLEOTIDE SEQUENCE [LARGE SCALE GENOMIC DNA]</scope>
    <source>
        <strain evidence="6">CGMCC 1.13574</strain>
    </source>
</reference>
<evidence type="ECO:0000256" key="1">
    <source>
        <dbReference type="ARBA" id="ARBA00022553"/>
    </source>
</evidence>
<dbReference type="RefSeq" id="WP_386044033.1">
    <property type="nucleotide sequence ID" value="NZ_JBHUIO010000002.1"/>
</dbReference>
<dbReference type="InterPro" id="IPR016120">
    <property type="entry name" value="Sig_transdc_His_kin_SpoOB"/>
</dbReference>
<gene>
    <name evidence="5" type="ORF">ACFSOY_02970</name>
</gene>
<keyword evidence="2" id="KW-0808">Transferase</keyword>
<evidence type="ECO:0000313" key="5">
    <source>
        <dbReference type="EMBL" id="MFD2168980.1"/>
    </source>
</evidence>
<evidence type="ECO:0000259" key="4">
    <source>
        <dbReference type="Pfam" id="PF14689"/>
    </source>
</evidence>
<comment type="caution">
    <text evidence="5">The sequence shown here is derived from an EMBL/GenBank/DDBJ whole genome shotgun (WGS) entry which is preliminary data.</text>
</comment>
<evidence type="ECO:0000313" key="6">
    <source>
        <dbReference type="Proteomes" id="UP001597343"/>
    </source>
</evidence>
<sequence>MNQKLPSEQTKMLELRSLMEDSLEVLRTYRHDLMNQVQLIHSYSQMKKYDRLQGPIQNLIAEARRHTEMSAIASSMISYVVLSRDICYPMLQVHATCEQAELPTLSIESKAAELLFDLLNMVGQHSMRQFEPLRLDLSIVLWGQAFEIGWHYDRSEHIEDVPDFSRWGEAWAPQGIVMKQHQEEAGIEYSIRFQVQE</sequence>
<dbReference type="InterPro" id="IPR039506">
    <property type="entry name" value="SPOB_a"/>
</dbReference>
<feature type="domain" description="SpoOB alpha-helical" evidence="4">
    <location>
        <begin position="19"/>
        <end position="66"/>
    </location>
</feature>
<keyword evidence="3" id="KW-0418">Kinase</keyword>
<name>A0ABW4ZUU4_9BACL</name>
<dbReference type="SUPFAM" id="SSF55890">
    <property type="entry name" value="Sporulation response regulatory protein Spo0B"/>
    <property type="match status" value="1"/>
</dbReference>
<organism evidence="5 6">
    <name type="scientific">Tumebacillus lipolyticus</name>
    <dbReference type="NCBI Taxonomy" id="1280370"/>
    <lineage>
        <taxon>Bacteria</taxon>
        <taxon>Bacillati</taxon>
        <taxon>Bacillota</taxon>
        <taxon>Bacilli</taxon>
        <taxon>Bacillales</taxon>
        <taxon>Alicyclobacillaceae</taxon>
        <taxon>Tumebacillus</taxon>
    </lineage>
</organism>
<dbReference type="Pfam" id="PF14689">
    <property type="entry name" value="SPOB_a"/>
    <property type="match status" value="1"/>
</dbReference>
<evidence type="ECO:0000256" key="2">
    <source>
        <dbReference type="ARBA" id="ARBA00022679"/>
    </source>
</evidence>